<dbReference type="EMBL" id="ABVL01000056">
    <property type="protein sequence ID" value="EDY15791.1"/>
    <property type="molecule type" value="Genomic_DNA"/>
</dbReference>
<sequence>MAEAFLDSTALIEIIFRSKRTGAQVVAAIPPGAAKVTSQYVIFEIARGFFRSLLVLYNKSLAMEQFSQLHEFAHSGQQIFKKYRREVMLGAFDDYFSLLEGIDAKVTTGQQLAEFKGWLGPHIRRGWRKLEREAKLINAIGCRTDLPAPKTRGDGCYDQKLPTQECGTPKACGLDQYLGNQATSLGVLLDELCQIDDADSETKRRIKSLRRLLEGPRGAKFKGTDCFACGDALICHESPSDSTVISKNKKHFEPLCEILGRTFQGYPVRETAG</sequence>
<dbReference type="RefSeq" id="WP_006984000.1">
    <property type="nucleotide sequence ID" value="NZ_ABVL01000056.1"/>
</dbReference>
<accession>B4DCP3</accession>
<dbReference type="AlphaFoldDB" id="B4DCP3"/>
<comment type="caution">
    <text evidence="1">The sequence shown here is derived from an EMBL/GenBank/DDBJ whole genome shotgun (WGS) entry which is preliminary data.</text>
</comment>
<evidence type="ECO:0000313" key="2">
    <source>
        <dbReference type="Proteomes" id="UP000005824"/>
    </source>
</evidence>
<keyword evidence="2" id="KW-1185">Reference proteome</keyword>
<dbReference type="InParanoid" id="B4DCP3"/>
<name>B4DCP3_9BACT</name>
<protein>
    <submittedName>
        <fullName evidence="1">Uncharacterized protein</fullName>
    </submittedName>
</protein>
<organism evidence="1 2">
    <name type="scientific">Chthoniobacter flavus Ellin428</name>
    <dbReference type="NCBI Taxonomy" id="497964"/>
    <lineage>
        <taxon>Bacteria</taxon>
        <taxon>Pseudomonadati</taxon>
        <taxon>Verrucomicrobiota</taxon>
        <taxon>Spartobacteria</taxon>
        <taxon>Chthoniobacterales</taxon>
        <taxon>Chthoniobacteraceae</taxon>
        <taxon>Chthoniobacter</taxon>
    </lineage>
</organism>
<evidence type="ECO:0000313" key="1">
    <source>
        <dbReference type="EMBL" id="EDY15791.1"/>
    </source>
</evidence>
<dbReference type="STRING" id="497964.CfE428DRAFT_6684"/>
<gene>
    <name evidence="1" type="ORF">CfE428DRAFT_6684</name>
</gene>
<proteinExistence type="predicted"/>
<dbReference type="Proteomes" id="UP000005824">
    <property type="component" value="Unassembled WGS sequence"/>
</dbReference>
<reference evidence="1 2" key="1">
    <citation type="journal article" date="2011" name="J. Bacteriol.">
        <title>Genome sequence of Chthoniobacter flavus Ellin428, an aerobic heterotrophic soil bacterium.</title>
        <authorList>
            <person name="Kant R."/>
            <person name="van Passel M.W."/>
            <person name="Palva A."/>
            <person name="Lucas S."/>
            <person name="Lapidus A."/>
            <person name="Glavina Del Rio T."/>
            <person name="Dalin E."/>
            <person name="Tice H."/>
            <person name="Bruce D."/>
            <person name="Goodwin L."/>
            <person name="Pitluck S."/>
            <person name="Larimer F.W."/>
            <person name="Land M.L."/>
            <person name="Hauser L."/>
            <person name="Sangwan P."/>
            <person name="de Vos W.M."/>
            <person name="Janssen P.H."/>
            <person name="Smidt H."/>
        </authorList>
    </citation>
    <scope>NUCLEOTIDE SEQUENCE [LARGE SCALE GENOMIC DNA]</scope>
    <source>
        <strain evidence="1 2">Ellin428</strain>
    </source>
</reference>